<evidence type="ECO:0000256" key="5">
    <source>
        <dbReference type="ARBA" id="ARBA00022898"/>
    </source>
</evidence>
<evidence type="ECO:0000256" key="3">
    <source>
        <dbReference type="ARBA" id="ARBA00010869"/>
    </source>
</evidence>
<dbReference type="InterPro" id="IPR001926">
    <property type="entry name" value="TrpB-like_PALP"/>
</dbReference>
<dbReference type="Proteomes" id="UP000244240">
    <property type="component" value="Unassembled WGS sequence"/>
</dbReference>
<comment type="caution">
    <text evidence="10">The sequence shown here is derived from an EMBL/GenBank/DDBJ whole genome shotgun (WGS) entry which is preliminary data.</text>
</comment>
<comment type="catalytic activity">
    <reaction evidence="1">
        <text>L-threonine = 2-oxobutanoate + NH4(+)</text>
        <dbReference type="Rhea" id="RHEA:22108"/>
        <dbReference type="ChEBI" id="CHEBI:16763"/>
        <dbReference type="ChEBI" id="CHEBI:28938"/>
        <dbReference type="ChEBI" id="CHEBI:57926"/>
        <dbReference type="EC" id="4.3.1.19"/>
    </reaction>
</comment>
<feature type="domain" description="Tryptophan synthase beta chain-like PALP" evidence="9">
    <location>
        <begin position="18"/>
        <end position="309"/>
    </location>
</feature>
<dbReference type="Pfam" id="PF00291">
    <property type="entry name" value="PALP"/>
    <property type="match status" value="1"/>
</dbReference>
<evidence type="ECO:0000256" key="4">
    <source>
        <dbReference type="ARBA" id="ARBA00012096"/>
    </source>
</evidence>
<evidence type="ECO:0000313" key="11">
    <source>
        <dbReference type="Proteomes" id="UP000244240"/>
    </source>
</evidence>
<dbReference type="OrthoDB" id="9811476at2"/>
<comment type="similarity">
    <text evidence="3">Belongs to the serine/threonine dehydratase family.</text>
</comment>
<evidence type="ECO:0000256" key="6">
    <source>
        <dbReference type="ARBA" id="ARBA00023239"/>
    </source>
</evidence>
<sequence>MDRQPIDIRHIWEARRRIRPLVGKTPLVESEELSRLAGGPVFLKMETHHEIHAFKIRGAANKILRLAPEDRKRGVTTFSTGNHGMAVASIARRLDIPAVICVSRNVPAAKTEAIRRLGAKLHVHGESQDEAESACYRLQREEGLSVIPPFDDPDIIAGQGTIGLELMEDLPELQTAVIPLSGGGLLAGIGMAVKTNQPDSRVIGVTMEGPAVMHYSLKEGKPLVMRETATLADSLLGGIGTRNRYTFDMVRHYADDSVLVSENQIVEGIAFLLNHHRTLAEGAAATTVAAVLSRKFSFDGKPAVLIISGANIDSSTLFETLEKASRSSYPNSTG</sequence>
<dbReference type="PANTHER" id="PTHR48078:SF6">
    <property type="entry name" value="L-THREONINE DEHYDRATASE CATABOLIC TDCB"/>
    <property type="match status" value="1"/>
</dbReference>
<accession>A0A2T6BQU1</accession>
<comment type="cofactor">
    <cofactor evidence="2">
        <name>pyridoxal 5'-phosphate</name>
        <dbReference type="ChEBI" id="CHEBI:597326"/>
    </cofactor>
</comment>
<gene>
    <name evidence="10" type="ORF">C8P63_11647</name>
</gene>
<keyword evidence="6" id="KW-0456">Lyase</keyword>
<dbReference type="InterPro" id="IPR036052">
    <property type="entry name" value="TrpB-like_PALP_sf"/>
</dbReference>
<dbReference type="SUPFAM" id="SSF53686">
    <property type="entry name" value="Tryptophan synthase beta subunit-like PLP-dependent enzymes"/>
    <property type="match status" value="1"/>
</dbReference>
<dbReference type="GO" id="GO:0006567">
    <property type="term" value="P:L-threonine catabolic process"/>
    <property type="evidence" value="ECO:0007669"/>
    <property type="project" value="TreeGrafter"/>
</dbReference>
<evidence type="ECO:0000256" key="7">
    <source>
        <dbReference type="ARBA" id="ARBA00025527"/>
    </source>
</evidence>
<evidence type="ECO:0000256" key="2">
    <source>
        <dbReference type="ARBA" id="ARBA00001933"/>
    </source>
</evidence>
<dbReference type="CDD" id="cd01562">
    <property type="entry name" value="Thr-dehyd"/>
    <property type="match status" value="1"/>
</dbReference>
<reference evidence="10 11" key="1">
    <citation type="submission" date="2018-04" db="EMBL/GenBank/DDBJ databases">
        <title>Genomic Encyclopedia of Archaeal and Bacterial Type Strains, Phase II (KMG-II): from individual species to whole genera.</title>
        <authorList>
            <person name="Goeker M."/>
        </authorList>
    </citation>
    <scope>NUCLEOTIDE SEQUENCE [LARGE SCALE GENOMIC DNA]</scope>
    <source>
        <strain evidence="10 11">DSM 45787</strain>
    </source>
</reference>
<dbReference type="GO" id="GO:0006565">
    <property type="term" value="P:L-serine catabolic process"/>
    <property type="evidence" value="ECO:0007669"/>
    <property type="project" value="TreeGrafter"/>
</dbReference>
<dbReference type="EC" id="4.3.1.19" evidence="4"/>
<dbReference type="EMBL" id="QBKR01000016">
    <property type="protein sequence ID" value="PTX58460.1"/>
    <property type="molecule type" value="Genomic_DNA"/>
</dbReference>
<dbReference type="FunFam" id="3.40.50.1100:FF:000005">
    <property type="entry name" value="Threonine dehydratase catabolic"/>
    <property type="match status" value="1"/>
</dbReference>
<evidence type="ECO:0000256" key="8">
    <source>
        <dbReference type="ARBA" id="ARBA00031427"/>
    </source>
</evidence>
<dbReference type="PANTHER" id="PTHR48078">
    <property type="entry name" value="THREONINE DEHYDRATASE, MITOCHONDRIAL-RELATED"/>
    <property type="match status" value="1"/>
</dbReference>
<dbReference type="GO" id="GO:0009097">
    <property type="term" value="P:isoleucine biosynthetic process"/>
    <property type="evidence" value="ECO:0007669"/>
    <property type="project" value="TreeGrafter"/>
</dbReference>
<evidence type="ECO:0000256" key="1">
    <source>
        <dbReference type="ARBA" id="ARBA00001274"/>
    </source>
</evidence>
<evidence type="ECO:0000313" key="10">
    <source>
        <dbReference type="EMBL" id="PTX58460.1"/>
    </source>
</evidence>
<evidence type="ECO:0000259" key="9">
    <source>
        <dbReference type="Pfam" id="PF00291"/>
    </source>
</evidence>
<dbReference type="InterPro" id="IPR050147">
    <property type="entry name" value="Ser/Thr_Dehydratase"/>
</dbReference>
<dbReference type="Gene3D" id="3.40.50.1100">
    <property type="match status" value="2"/>
</dbReference>
<proteinExistence type="inferred from homology"/>
<keyword evidence="11" id="KW-1185">Reference proteome</keyword>
<keyword evidence="5" id="KW-0663">Pyridoxal phosphate</keyword>
<dbReference type="AlphaFoldDB" id="A0A2T6BQU1"/>
<dbReference type="GO" id="GO:0004794">
    <property type="term" value="F:threonine deaminase activity"/>
    <property type="evidence" value="ECO:0007669"/>
    <property type="project" value="UniProtKB-EC"/>
</dbReference>
<dbReference type="RefSeq" id="WP_108024433.1">
    <property type="nucleotide sequence ID" value="NZ_QBKR01000016.1"/>
</dbReference>
<dbReference type="GO" id="GO:0003941">
    <property type="term" value="F:L-serine ammonia-lyase activity"/>
    <property type="evidence" value="ECO:0007669"/>
    <property type="project" value="TreeGrafter"/>
</dbReference>
<protein>
    <recommendedName>
        <fullName evidence="4">threonine ammonia-lyase</fullName>
        <ecNumber evidence="4">4.3.1.19</ecNumber>
    </recommendedName>
    <alternativeName>
        <fullName evidence="8">Threonine deaminase</fullName>
    </alternativeName>
</protein>
<name>A0A2T6BQU1_9BACL</name>
<organism evidence="10 11">
    <name type="scientific">Melghirimyces profundicolus</name>
    <dbReference type="NCBI Taxonomy" id="1242148"/>
    <lineage>
        <taxon>Bacteria</taxon>
        <taxon>Bacillati</taxon>
        <taxon>Bacillota</taxon>
        <taxon>Bacilli</taxon>
        <taxon>Bacillales</taxon>
        <taxon>Thermoactinomycetaceae</taxon>
        <taxon>Melghirimyces</taxon>
    </lineage>
</organism>
<comment type="function">
    <text evidence="7">Catalyzes the anaerobic formation of alpha-ketobutyrate and ammonia from threonine in a two-step reaction. The first step involved a dehydration of threonine and a production of enamine intermediates (aminocrotonate), which tautomerizes to its imine form (iminobutyrate). Both intermediates are unstable and short-lived. The second step is the nonenzymatic hydrolysis of the enamine/imine intermediates to form 2-ketobutyrate and free ammonia. In the low water environment of the cell, the second step is accelerated by RidA.</text>
</comment>